<dbReference type="STRING" id="29172.A0A0D8XV95"/>
<dbReference type="PANTHER" id="PTHR12829:SF4">
    <property type="entry name" value="N(6)-ADENINE-SPECIFIC METHYLTRANSFERASE METTL4"/>
    <property type="match status" value="1"/>
</dbReference>
<dbReference type="Proteomes" id="UP000053766">
    <property type="component" value="Unassembled WGS sequence"/>
</dbReference>
<dbReference type="InterPro" id="IPR002052">
    <property type="entry name" value="DNA_methylase_N6_adenine_CS"/>
</dbReference>
<keyword evidence="3" id="KW-1185">Reference proteome</keyword>
<dbReference type="AlphaFoldDB" id="A0A0D8XV95"/>
<reference evidence="2 3" key="1">
    <citation type="submission" date="2013-11" db="EMBL/GenBank/DDBJ databases">
        <title>Draft genome of the bovine lungworm Dictyocaulus viviparus.</title>
        <authorList>
            <person name="Mitreva M."/>
        </authorList>
    </citation>
    <scope>NUCLEOTIDE SEQUENCE [LARGE SCALE GENOMIC DNA]</scope>
    <source>
        <strain evidence="2 3">HannoverDv2000</strain>
    </source>
</reference>
<dbReference type="InterPro" id="IPR029063">
    <property type="entry name" value="SAM-dependent_MTases_sf"/>
</dbReference>
<dbReference type="SUPFAM" id="SSF53335">
    <property type="entry name" value="S-adenosyl-L-methionine-dependent methyltransferases"/>
    <property type="match status" value="1"/>
</dbReference>
<organism evidence="2 3">
    <name type="scientific">Dictyocaulus viviparus</name>
    <name type="common">Bovine lungworm</name>
    <dbReference type="NCBI Taxonomy" id="29172"/>
    <lineage>
        <taxon>Eukaryota</taxon>
        <taxon>Metazoa</taxon>
        <taxon>Ecdysozoa</taxon>
        <taxon>Nematoda</taxon>
        <taxon>Chromadorea</taxon>
        <taxon>Rhabditida</taxon>
        <taxon>Rhabditina</taxon>
        <taxon>Rhabditomorpha</taxon>
        <taxon>Strongyloidea</taxon>
        <taxon>Metastrongylidae</taxon>
        <taxon>Dictyocaulus</taxon>
    </lineage>
</organism>
<dbReference type="GO" id="GO:0032259">
    <property type="term" value="P:methylation"/>
    <property type="evidence" value="ECO:0007669"/>
    <property type="project" value="InterPro"/>
</dbReference>
<evidence type="ECO:0000313" key="2">
    <source>
        <dbReference type="EMBL" id="KJH47689.1"/>
    </source>
</evidence>
<evidence type="ECO:0000313" key="3">
    <source>
        <dbReference type="Proteomes" id="UP000053766"/>
    </source>
</evidence>
<dbReference type="GO" id="GO:0005634">
    <property type="term" value="C:nucleus"/>
    <property type="evidence" value="ECO:0007669"/>
    <property type="project" value="TreeGrafter"/>
</dbReference>
<dbReference type="PROSITE" id="PS00092">
    <property type="entry name" value="N6_MTASE"/>
    <property type="match status" value="1"/>
</dbReference>
<protein>
    <recommendedName>
        <fullName evidence="4">MT-A70 protein</fullName>
    </recommendedName>
</protein>
<name>A0A0D8XV95_DICVI</name>
<dbReference type="OrthoDB" id="61116at2759"/>
<accession>A0A0D8XV95</accession>
<gene>
    <name evidence="2" type="ORF">DICVIV_06213</name>
</gene>
<dbReference type="EMBL" id="KN716296">
    <property type="protein sequence ID" value="KJH47689.1"/>
    <property type="molecule type" value="Genomic_DNA"/>
</dbReference>
<dbReference type="GO" id="GO:0003676">
    <property type="term" value="F:nucleic acid binding"/>
    <property type="evidence" value="ECO:0007669"/>
    <property type="project" value="InterPro"/>
</dbReference>
<dbReference type="Pfam" id="PF05063">
    <property type="entry name" value="MT-A70"/>
    <property type="match status" value="1"/>
</dbReference>
<dbReference type="PANTHER" id="PTHR12829">
    <property type="entry name" value="N6-ADENOSINE-METHYLTRANSFERASE"/>
    <property type="match status" value="1"/>
</dbReference>
<dbReference type="PROSITE" id="PS51143">
    <property type="entry name" value="MT_A70"/>
    <property type="match status" value="1"/>
</dbReference>
<dbReference type="InterPro" id="IPR007757">
    <property type="entry name" value="MT-A70-like"/>
</dbReference>
<evidence type="ECO:0008006" key="4">
    <source>
        <dbReference type="Google" id="ProtNLM"/>
    </source>
</evidence>
<dbReference type="GO" id="GO:0008168">
    <property type="term" value="F:methyltransferase activity"/>
    <property type="evidence" value="ECO:0007669"/>
    <property type="project" value="InterPro"/>
</dbReference>
<reference evidence="3" key="2">
    <citation type="journal article" date="2016" name="Sci. Rep.">
        <title>Dictyocaulus viviparus genome, variome and transcriptome elucidate lungworm biology and support future intervention.</title>
        <authorList>
            <person name="McNulty S.N."/>
            <person name="Strube C."/>
            <person name="Rosa B.A."/>
            <person name="Martin J.C."/>
            <person name="Tyagi R."/>
            <person name="Choi Y.J."/>
            <person name="Wang Q."/>
            <person name="Hallsworth Pepin K."/>
            <person name="Zhang X."/>
            <person name="Ozersky P."/>
            <person name="Wilson R.K."/>
            <person name="Sternberg P.W."/>
            <person name="Gasser R.B."/>
            <person name="Mitreva M."/>
        </authorList>
    </citation>
    <scope>NUCLEOTIDE SEQUENCE [LARGE SCALE GENOMIC DNA]</scope>
    <source>
        <strain evidence="3">HannoverDv2000</strain>
    </source>
</reference>
<evidence type="ECO:0000256" key="1">
    <source>
        <dbReference type="PROSITE-ProRule" id="PRU00489"/>
    </source>
</evidence>
<comment type="similarity">
    <text evidence="1">Belongs to the MT-A70-like family.</text>
</comment>
<sequence length="126" mass="14532">MRYETSNGAPVVYYVPPKATFHIGSASDVCNFSAINDEMFDLIIMDPPWENLTVKRQKSYVMNESILFQINMNNLAPSGLAVVWITNRKGIEHSLAVHFRRWGLKRLATFYWLKDYRGNTNTEGLQ</sequence>
<proteinExistence type="inferred from homology"/>